<dbReference type="GO" id="GO:0006352">
    <property type="term" value="P:DNA-templated transcription initiation"/>
    <property type="evidence" value="ECO:0007669"/>
    <property type="project" value="InterPro"/>
</dbReference>
<proteinExistence type="predicted"/>
<dbReference type="Proteomes" id="UP000811545">
    <property type="component" value="Unassembled WGS sequence"/>
</dbReference>
<dbReference type="InterPro" id="IPR013325">
    <property type="entry name" value="RNA_pol_sigma_r2"/>
</dbReference>
<feature type="domain" description="RNA polymerase sigma-70 region 2" evidence="5">
    <location>
        <begin position="51"/>
        <end position="117"/>
    </location>
</feature>
<dbReference type="InterPro" id="IPR007627">
    <property type="entry name" value="RNA_pol_sigma70_r2"/>
</dbReference>
<protein>
    <submittedName>
        <fullName evidence="6">RNA polymerase sigma factor YlaC</fullName>
    </submittedName>
</protein>
<dbReference type="NCBIfam" id="TIGR02937">
    <property type="entry name" value="sigma70-ECF"/>
    <property type="match status" value="1"/>
</dbReference>
<evidence type="ECO:0000259" key="5">
    <source>
        <dbReference type="Pfam" id="PF04542"/>
    </source>
</evidence>
<dbReference type="Pfam" id="PF04542">
    <property type="entry name" value="Sigma70_r2"/>
    <property type="match status" value="1"/>
</dbReference>
<keyword evidence="2" id="KW-0731">Sigma factor</keyword>
<accession>A0A9E2BH78</accession>
<dbReference type="PANTHER" id="PTHR43133">
    <property type="entry name" value="RNA POLYMERASE ECF-TYPE SIGMA FACTO"/>
    <property type="match status" value="1"/>
</dbReference>
<evidence type="ECO:0000256" key="1">
    <source>
        <dbReference type="ARBA" id="ARBA00023015"/>
    </source>
</evidence>
<organism evidence="6 7">
    <name type="scientific">Psychracetigena formicireducens</name>
    <dbReference type="NCBI Taxonomy" id="2986056"/>
    <lineage>
        <taxon>Bacteria</taxon>
        <taxon>Bacillati</taxon>
        <taxon>Candidatus Lithacetigenota</taxon>
        <taxon>Candidatus Psychracetigena</taxon>
    </lineage>
</organism>
<evidence type="ECO:0000313" key="6">
    <source>
        <dbReference type="EMBL" id="MBT9145516.1"/>
    </source>
</evidence>
<keyword evidence="4" id="KW-0804">Transcription</keyword>
<evidence type="ECO:0000256" key="2">
    <source>
        <dbReference type="ARBA" id="ARBA00023082"/>
    </source>
</evidence>
<evidence type="ECO:0000256" key="3">
    <source>
        <dbReference type="ARBA" id="ARBA00023125"/>
    </source>
</evidence>
<dbReference type="SUPFAM" id="SSF88946">
    <property type="entry name" value="Sigma2 domain of RNA polymerase sigma factors"/>
    <property type="match status" value="1"/>
</dbReference>
<gene>
    <name evidence="6" type="primary">ylaC</name>
    <name evidence="6" type="ORF">DDT42_01387</name>
</gene>
<dbReference type="InterPro" id="IPR039425">
    <property type="entry name" value="RNA_pol_sigma-70-like"/>
</dbReference>
<evidence type="ECO:0000313" key="7">
    <source>
        <dbReference type="Proteomes" id="UP000811545"/>
    </source>
</evidence>
<dbReference type="Gene3D" id="1.10.1740.10">
    <property type="match status" value="1"/>
</dbReference>
<evidence type="ECO:0000256" key="4">
    <source>
        <dbReference type="ARBA" id="ARBA00023163"/>
    </source>
</evidence>
<name>A0A9E2BH78_PSYF1</name>
<comment type="caution">
    <text evidence="6">The sequence shown here is derived from an EMBL/GenBank/DDBJ whole genome shotgun (WGS) entry which is preliminary data.</text>
</comment>
<sequence length="176" mass="20998">MIEQNLYGKIGNYSPNLTNSGEGYKNLLMDLRLEKELVERAKTDDKALEILYDTYYHPIFNYILRRTAKIDIAQDLTSEVFLKVCKNLWKYRWMNISFSAWLYRIASNEIVNYFRQTKIILTSLDTEMEKGKEPINGTNPEEEFLMAEEELKKKEEYLKIQIFIRQLSLKYQEVLV</sequence>
<dbReference type="EMBL" id="QLTW01000106">
    <property type="protein sequence ID" value="MBT9145516.1"/>
    <property type="molecule type" value="Genomic_DNA"/>
</dbReference>
<dbReference type="InterPro" id="IPR014284">
    <property type="entry name" value="RNA_pol_sigma-70_dom"/>
</dbReference>
<dbReference type="AlphaFoldDB" id="A0A9E2BH78"/>
<keyword evidence="1" id="KW-0805">Transcription regulation</keyword>
<reference evidence="6 7" key="1">
    <citation type="journal article" date="2021" name="bioRxiv">
        <title>Unique metabolic strategies in Hadean analogues reveal hints for primordial physiology.</title>
        <authorList>
            <person name="Nobu M.K."/>
            <person name="Nakai R."/>
            <person name="Tamazawa S."/>
            <person name="Mori H."/>
            <person name="Toyoda A."/>
            <person name="Ijiri A."/>
            <person name="Suzuki S."/>
            <person name="Kurokawa K."/>
            <person name="Kamagata Y."/>
            <person name="Tamaki H."/>
        </authorList>
    </citation>
    <scope>NUCLEOTIDE SEQUENCE [LARGE SCALE GENOMIC DNA]</scope>
    <source>
        <strain evidence="6">BS525</strain>
    </source>
</reference>
<dbReference type="GO" id="GO:0003677">
    <property type="term" value="F:DNA binding"/>
    <property type="evidence" value="ECO:0007669"/>
    <property type="project" value="UniProtKB-KW"/>
</dbReference>
<dbReference type="PANTHER" id="PTHR43133:SF8">
    <property type="entry name" value="RNA POLYMERASE SIGMA FACTOR HI_1459-RELATED"/>
    <property type="match status" value="1"/>
</dbReference>
<dbReference type="GO" id="GO:0016987">
    <property type="term" value="F:sigma factor activity"/>
    <property type="evidence" value="ECO:0007669"/>
    <property type="project" value="UniProtKB-KW"/>
</dbReference>
<keyword evidence="3" id="KW-0238">DNA-binding</keyword>